<evidence type="ECO:0000259" key="4">
    <source>
        <dbReference type="PROSITE" id="PS01124"/>
    </source>
</evidence>
<dbReference type="PROSITE" id="PS00041">
    <property type="entry name" value="HTH_ARAC_FAMILY_1"/>
    <property type="match status" value="1"/>
</dbReference>
<keyword evidence="1" id="KW-0805">Transcription regulation</keyword>
<name>A0A2I8EY52_9BURK</name>
<dbReference type="InterPro" id="IPR032783">
    <property type="entry name" value="AraC_lig"/>
</dbReference>
<dbReference type="InterPro" id="IPR020449">
    <property type="entry name" value="Tscrpt_reg_AraC-type_HTH"/>
</dbReference>
<evidence type="ECO:0000313" key="6">
    <source>
        <dbReference type="Proteomes" id="UP000243502"/>
    </source>
</evidence>
<sequence>MDILTDIIRLMRPQAISWRAVEAHGRWGLSVPFRDIPVFCLVVAGQCWFVPRHGQPRLLHQGDYLLMRATARYCLVSDLDAAQRLHAMEEHVARDEYARWDEGLGGDTVRLVGGYFEIGPEHTALFSGMLPDFLHIRSSDEEAGRLSRLIALIGEESSCDLPGRDLVMSRLVEIMLVEVWRRPLNKIEAREAGWFSGMADPHIHLALQKMHADVARHWTVDLLAKEVSMSRAAFARRFSDRVGVAPATYLSNWRIALAKDALINSERTITDIALSIGYYSDSAFSTAFSREVGVAPAAFRRARKEQQAARQLTA</sequence>
<dbReference type="GO" id="GO:0003700">
    <property type="term" value="F:DNA-binding transcription factor activity"/>
    <property type="evidence" value="ECO:0007669"/>
    <property type="project" value="InterPro"/>
</dbReference>
<dbReference type="SMART" id="SM00342">
    <property type="entry name" value="HTH_ARAC"/>
    <property type="match status" value="1"/>
</dbReference>
<dbReference type="KEGG" id="pter:C2L65_33175"/>
<dbReference type="Pfam" id="PF12833">
    <property type="entry name" value="HTH_18"/>
    <property type="match status" value="1"/>
</dbReference>
<dbReference type="PANTHER" id="PTHR46796:SF7">
    <property type="entry name" value="ARAC FAMILY TRANSCRIPTIONAL REGULATOR"/>
    <property type="match status" value="1"/>
</dbReference>
<organism evidence="5 6">
    <name type="scientific">Paraburkholderia terrae</name>
    <dbReference type="NCBI Taxonomy" id="311230"/>
    <lineage>
        <taxon>Bacteria</taxon>
        <taxon>Pseudomonadati</taxon>
        <taxon>Pseudomonadota</taxon>
        <taxon>Betaproteobacteria</taxon>
        <taxon>Burkholderiales</taxon>
        <taxon>Burkholderiaceae</taxon>
        <taxon>Paraburkholderia</taxon>
    </lineage>
</organism>
<feature type="domain" description="HTH araC/xylS-type" evidence="4">
    <location>
        <begin position="204"/>
        <end position="302"/>
    </location>
</feature>
<dbReference type="AlphaFoldDB" id="A0A2I8EY52"/>
<dbReference type="Gene3D" id="1.10.10.60">
    <property type="entry name" value="Homeodomain-like"/>
    <property type="match status" value="2"/>
</dbReference>
<dbReference type="GO" id="GO:0043565">
    <property type="term" value="F:sequence-specific DNA binding"/>
    <property type="evidence" value="ECO:0007669"/>
    <property type="project" value="InterPro"/>
</dbReference>
<evidence type="ECO:0000256" key="2">
    <source>
        <dbReference type="ARBA" id="ARBA00023125"/>
    </source>
</evidence>
<dbReference type="PANTHER" id="PTHR46796">
    <property type="entry name" value="HTH-TYPE TRANSCRIPTIONAL ACTIVATOR RHAS-RELATED"/>
    <property type="match status" value="1"/>
</dbReference>
<dbReference type="InterPro" id="IPR009057">
    <property type="entry name" value="Homeodomain-like_sf"/>
</dbReference>
<evidence type="ECO:0000256" key="3">
    <source>
        <dbReference type="ARBA" id="ARBA00023163"/>
    </source>
</evidence>
<dbReference type="SUPFAM" id="SSF46689">
    <property type="entry name" value="Homeodomain-like"/>
    <property type="match status" value="2"/>
</dbReference>
<evidence type="ECO:0000313" key="5">
    <source>
        <dbReference type="EMBL" id="AUT64516.1"/>
    </source>
</evidence>
<dbReference type="InterPro" id="IPR018062">
    <property type="entry name" value="HTH_AraC-typ_CS"/>
</dbReference>
<evidence type="ECO:0000256" key="1">
    <source>
        <dbReference type="ARBA" id="ARBA00023015"/>
    </source>
</evidence>
<dbReference type="InterPro" id="IPR018060">
    <property type="entry name" value="HTH_AraC"/>
</dbReference>
<proteinExistence type="predicted"/>
<gene>
    <name evidence="5" type="ORF">C2L65_33175</name>
</gene>
<dbReference type="OrthoDB" id="9789899at2"/>
<dbReference type="PROSITE" id="PS01124">
    <property type="entry name" value="HTH_ARAC_FAMILY_2"/>
    <property type="match status" value="1"/>
</dbReference>
<keyword evidence="3" id="KW-0804">Transcription</keyword>
<dbReference type="RefSeq" id="WP_042305966.1">
    <property type="nucleotide sequence ID" value="NZ_CP026113.1"/>
</dbReference>
<accession>A0A2I8EY52</accession>
<protein>
    <submittedName>
        <fullName evidence="5">AraC family transcriptional regulator</fullName>
    </submittedName>
</protein>
<reference evidence="5 6" key="1">
    <citation type="submission" date="2018-01" db="EMBL/GenBank/DDBJ databases">
        <title>Species boundaries and ecological features among Paraburkholderia terrae DSMZ17804T, P. hospita DSMZ17164T and P. caribensis DSMZ13236T.</title>
        <authorList>
            <person name="Pratama A.A."/>
        </authorList>
    </citation>
    <scope>NUCLEOTIDE SEQUENCE [LARGE SCALE GENOMIC DNA]</scope>
    <source>
        <strain evidence="5 6">DSM 17804</strain>
    </source>
</reference>
<dbReference type="InterPro" id="IPR050204">
    <property type="entry name" value="AraC_XylS_family_regulators"/>
</dbReference>
<dbReference type="EMBL" id="CP026113">
    <property type="protein sequence ID" value="AUT64516.1"/>
    <property type="molecule type" value="Genomic_DNA"/>
</dbReference>
<keyword evidence="2" id="KW-0238">DNA-binding</keyword>
<dbReference type="Pfam" id="PF12852">
    <property type="entry name" value="Cupin_6"/>
    <property type="match status" value="1"/>
</dbReference>
<dbReference type="PRINTS" id="PR00032">
    <property type="entry name" value="HTHARAC"/>
</dbReference>
<dbReference type="Proteomes" id="UP000243502">
    <property type="component" value="Chromosome 3"/>
</dbReference>